<feature type="domain" description="Protein kinase" evidence="8">
    <location>
        <begin position="117"/>
        <end position="438"/>
    </location>
</feature>
<evidence type="ECO:0000256" key="7">
    <source>
        <dbReference type="SAM" id="MobiDB-lite"/>
    </source>
</evidence>
<sequence length="893" mass="97518">MNRPEDVRNGRGVALGGTRPQGEPTTTEGDPPTESHAGPASSRSDSRVTAALERYLSEIEAGRKPDRAAFLALHPGIAEELGDCLDGLDLVRSAADDLAGTGRYEAPFPTATVLGDFRILREIGRGGMGVVYEAEQRSLGRRVALKVLPFAASLDPRQRQRFQVEAQAAALLHHAHIVPVYGVGTDRGVPFYAMQFIDGRSLAALIEELRDHPRHPGPGRTEGPGAAAGPAPSPPIGPDPTPPRSDAEGPPSSGARSGRRSSSRGRSRDRESHRSAARLGLQAAEALEHAHALGVVHRDIKPGNLLVDEAGALWVTDFGLARIQDAVGPTRTGDLIGTIRYMSPEQAGVIGEVVDHRADLYSLGATLYELLTLRPVFDGQDRRALLRQIALEEPVAPRKVDPTIPKDLETIVLKALSKEPRDRYADASTMADDLRRFLDDRAILARRPNPAERLARWGRRHRPLVATATISLVSCLAIGMLVLWGEHETTVAALAAKEEALEEAERARKEASEALRLSYGMMQGVTVKAMGELAVNDLISPETYSLAIDYFDRLSRIDSADTELMSMCGDAARWAGYLGAARQFLLVSRDLAERGWDPEIAADYRRAIELNERLLSESDHPEFAENLAVALDSFAWWLSWADPSRAVEAEQARMRSIDLWKGLAFRSPAVPGALRNWIESLVRMEDRLREGGREAEAEDLRSGCMATLDDLSRGDPGRRSLAAGGYRILADLAIARDRRPQGFDLLRKSIALNPHDPLTINNLAWALLNAPEMTAEQLREGMELARRAVGMAPRSGAIQNTVAVGLFRSGDLDGAEEAIRTSIRLNQGEVPIDHFLLSMIHHRRGDLEEARRQLDQGLKLIELRGLASADPETVRFRDEAAGLLESESGAERP</sequence>
<dbReference type="PANTHER" id="PTHR43289">
    <property type="entry name" value="MITOGEN-ACTIVATED PROTEIN KINASE KINASE KINASE 20-RELATED"/>
    <property type="match status" value="1"/>
</dbReference>
<dbReference type="InterPro" id="IPR000719">
    <property type="entry name" value="Prot_kinase_dom"/>
</dbReference>
<dbReference type="SUPFAM" id="SSF56112">
    <property type="entry name" value="Protein kinase-like (PK-like)"/>
    <property type="match status" value="1"/>
</dbReference>
<dbReference type="InterPro" id="IPR008271">
    <property type="entry name" value="Ser/Thr_kinase_AS"/>
</dbReference>
<proteinExistence type="predicted"/>
<dbReference type="Gene3D" id="1.10.510.10">
    <property type="entry name" value="Transferase(Phosphotransferase) domain 1"/>
    <property type="match status" value="1"/>
</dbReference>
<feature type="region of interest" description="Disordered" evidence="7">
    <location>
        <begin position="211"/>
        <end position="276"/>
    </location>
</feature>
<dbReference type="Pfam" id="PF00069">
    <property type="entry name" value="Pkinase"/>
    <property type="match status" value="2"/>
</dbReference>
<dbReference type="InterPro" id="IPR011009">
    <property type="entry name" value="Kinase-like_dom_sf"/>
</dbReference>
<name>A0A518H3M9_9BACT</name>
<keyword evidence="3 9" id="KW-0418">Kinase</keyword>
<keyword evidence="2 5" id="KW-0547">Nucleotide-binding</keyword>
<dbReference type="GO" id="GO:0005524">
    <property type="term" value="F:ATP binding"/>
    <property type="evidence" value="ECO:0007669"/>
    <property type="project" value="UniProtKB-UniRule"/>
</dbReference>
<dbReference type="PROSITE" id="PS00108">
    <property type="entry name" value="PROTEIN_KINASE_ST"/>
    <property type="match status" value="1"/>
</dbReference>
<evidence type="ECO:0000259" key="8">
    <source>
        <dbReference type="PROSITE" id="PS50011"/>
    </source>
</evidence>
<dbReference type="EC" id="2.7.11.1" evidence="9"/>
<evidence type="ECO:0000313" key="10">
    <source>
        <dbReference type="Proteomes" id="UP000317835"/>
    </source>
</evidence>
<dbReference type="InterPro" id="IPR017441">
    <property type="entry name" value="Protein_kinase_ATP_BS"/>
</dbReference>
<evidence type="ECO:0000256" key="6">
    <source>
        <dbReference type="SAM" id="Coils"/>
    </source>
</evidence>
<dbReference type="PROSITE" id="PS00107">
    <property type="entry name" value="PROTEIN_KINASE_ATP"/>
    <property type="match status" value="1"/>
</dbReference>
<dbReference type="KEGG" id="tpla:ElP_33260"/>
<dbReference type="PROSITE" id="PS50011">
    <property type="entry name" value="PROTEIN_KINASE_DOM"/>
    <property type="match status" value="1"/>
</dbReference>
<keyword evidence="10" id="KW-1185">Reference proteome</keyword>
<dbReference type="Gene3D" id="1.25.40.10">
    <property type="entry name" value="Tetratricopeptide repeat domain"/>
    <property type="match status" value="1"/>
</dbReference>
<feature type="compositionally biased region" description="Pro residues" evidence="7">
    <location>
        <begin position="231"/>
        <end position="243"/>
    </location>
</feature>
<feature type="compositionally biased region" description="Low complexity" evidence="7">
    <location>
        <begin position="218"/>
        <end position="230"/>
    </location>
</feature>
<evidence type="ECO:0000256" key="1">
    <source>
        <dbReference type="ARBA" id="ARBA00022679"/>
    </source>
</evidence>
<evidence type="ECO:0000256" key="2">
    <source>
        <dbReference type="ARBA" id="ARBA00022741"/>
    </source>
</evidence>
<dbReference type="Proteomes" id="UP000317835">
    <property type="component" value="Chromosome"/>
</dbReference>
<keyword evidence="6" id="KW-0175">Coiled coil</keyword>
<dbReference type="OrthoDB" id="6111975at2"/>
<dbReference type="InterPro" id="IPR011990">
    <property type="entry name" value="TPR-like_helical_dom_sf"/>
</dbReference>
<reference evidence="9 10" key="1">
    <citation type="submission" date="2019-02" db="EMBL/GenBank/DDBJ databases">
        <title>Deep-cultivation of Planctomycetes and their phenomic and genomic characterization uncovers novel biology.</title>
        <authorList>
            <person name="Wiegand S."/>
            <person name="Jogler M."/>
            <person name="Boedeker C."/>
            <person name="Pinto D."/>
            <person name="Vollmers J."/>
            <person name="Rivas-Marin E."/>
            <person name="Kohn T."/>
            <person name="Peeters S.H."/>
            <person name="Heuer A."/>
            <person name="Rast P."/>
            <person name="Oberbeckmann S."/>
            <person name="Bunk B."/>
            <person name="Jeske O."/>
            <person name="Meyerdierks A."/>
            <person name="Storesund J.E."/>
            <person name="Kallscheuer N."/>
            <person name="Luecker S."/>
            <person name="Lage O.M."/>
            <person name="Pohl T."/>
            <person name="Merkel B.J."/>
            <person name="Hornburger P."/>
            <person name="Mueller R.-W."/>
            <person name="Bruemmer F."/>
            <person name="Labrenz M."/>
            <person name="Spormann A.M."/>
            <person name="Op den Camp H."/>
            <person name="Overmann J."/>
            <person name="Amann R."/>
            <person name="Jetten M.S.M."/>
            <person name="Mascher T."/>
            <person name="Medema M.H."/>
            <person name="Devos D.P."/>
            <person name="Kaster A.-K."/>
            <person name="Ovreas L."/>
            <person name="Rohde M."/>
            <person name="Galperin M.Y."/>
            <person name="Jogler C."/>
        </authorList>
    </citation>
    <scope>NUCLEOTIDE SEQUENCE [LARGE SCALE GENOMIC DNA]</scope>
    <source>
        <strain evidence="9 10">ElP</strain>
    </source>
</reference>
<keyword evidence="4 5" id="KW-0067">ATP-binding</keyword>
<feature type="coiled-coil region" evidence="6">
    <location>
        <begin position="487"/>
        <end position="517"/>
    </location>
</feature>
<dbReference type="PANTHER" id="PTHR43289:SF34">
    <property type="entry name" value="SERINE_THREONINE-PROTEIN KINASE YBDM-RELATED"/>
    <property type="match status" value="1"/>
</dbReference>
<evidence type="ECO:0000256" key="5">
    <source>
        <dbReference type="PROSITE-ProRule" id="PRU10141"/>
    </source>
</evidence>
<dbReference type="SUPFAM" id="SSF48452">
    <property type="entry name" value="TPR-like"/>
    <property type="match status" value="2"/>
</dbReference>
<evidence type="ECO:0000256" key="3">
    <source>
        <dbReference type="ARBA" id="ARBA00022777"/>
    </source>
</evidence>
<evidence type="ECO:0000313" key="9">
    <source>
        <dbReference type="EMBL" id="QDV35423.1"/>
    </source>
</evidence>
<feature type="binding site" evidence="5">
    <location>
        <position position="146"/>
    </location>
    <ligand>
        <name>ATP</name>
        <dbReference type="ChEBI" id="CHEBI:30616"/>
    </ligand>
</feature>
<gene>
    <name evidence="9" type="primary">pknB_14</name>
    <name evidence="9" type="ORF">ElP_33260</name>
</gene>
<dbReference type="RefSeq" id="WP_145271022.1">
    <property type="nucleotide sequence ID" value="NZ_CP036426.1"/>
</dbReference>
<organism evidence="9 10">
    <name type="scientific">Tautonia plasticadhaerens</name>
    <dbReference type="NCBI Taxonomy" id="2527974"/>
    <lineage>
        <taxon>Bacteria</taxon>
        <taxon>Pseudomonadati</taxon>
        <taxon>Planctomycetota</taxon>
        <taxon>Planctomycetia</taxon>
        <taxon>Isosphaerales</taxon>
        <taxon>Isosphaeraceae</taxon>
        <taxon>Tautonia</taxon>
    </lineage>
</organism>
<feature type="region of interest" description="Disordered" evidence="7">
    <location>
        <begin position="1"/>
        <end position="47"/>
    </location>
</feature>
<dbReference type="SMART" id="SM00220">
    <property type="entry name" value="S_TKc"/>
    <property type="match status" value="1"/>
</dbReference>
<dbReference type="AlphaFoldDB" id="A0A518H3M9"/>
<keyword evidence="1 9" id="KW-0808">Transferase</keyword>
<protein>
    <submittedName>
        <fullName evidence="9">Serine/threonine-protein kinase PknB</fullName>
        <ecNumber evidence="9">2.7.11.1</ecNumber>
    </submittedName>
</protein>
<feature type="compositionally biased region" description="Low complexity" evidence="7">
    <location>
        <begin position="20"/>
        <end position="34"/>
    </location>
</feature>
<accession>A0A518H3M9</accession>
<evidence type="ECO:0000256" key="4">
    <source>
        <dbReference type="ARBA" id="ARBA00022840"/>
    </source>
</evidence>
<dbReference type="Gene3D" id="3.30.200.20">
    <property type="entry name" value="Phosphorylase Kinase, domain 1"/>
    <property type="match status" value="1"/>
</dbReference>
<dbReference type="CDD" id="cd14014">
    <property type="entry name" value="STKc_PknB_like"/>
    <property type="match status" value="1"/>
</dbReference>
<dbReference type="GO" id="GO:0004674">
    <property type="term" value="F:protein serine/threonine kinase activity"/>
    <property type="evidence" value="ECO:0007669"/>
    <property type="project" value="UniProtKB-EC"/>
</dbReference>
<dbReference type="EMBL" id="CP036426">
    <property type="protein sequence ID" value="QDV35423.1"/>
    <property type="molecule type" value="Genomic_DNA"/>
</dbReference>